<proteinExistence type="inferred from homology"/>
<evidence type="ECO:0000313" key="11">
    <source>
        <dbReference type="EMBL" id="GAW91873.1"/>
    </source>
</evidence>
<keyword evidence="12" id="KW-1185">Reference proteome</keyword>
<keyword evidence="5 10" id="KW-0808">Transferase</keyword>
<evidence type="ECO:0000256" key="3">
    <source>
        <dbReference type="ARBA" id="ARBA00012206"/>
    </source>
</evidence>
<accession>A0A1Z5HQR4</accession>
<comment type="function">
    <text evidence="10">Involved in 1,2-propanediol (1,2-PD) degradation by catalyzing the conversion of propanoyl-CoA to propanoyl-phosphate.</text>
</comment>
<dbReference type="RefSeq" id="WP_088553335.1">
    <property type="nucleotide sequence ID" value="NZ_BDGJ01000035.1"/>
</dbReference>
<evidence type="ECO:0000256" key="7">
    <source>
        <dbReference type="ARBA" id="ARBA00022833"/>
    </source>
</evidence>
<evidence type="ECO:0000256" key="4">
    <source>
        <dbReference type="ARBA" id="ARBA00020837"/>
    </source>
</evidence>
<keyword evidence="7" id="KW-0862">Zinc</keyword>
<dbReference type="EC" id="2.3.1.222" evidence="3 10"/>
<organism evidence="11 12">
    <name type="scientific">Calderihabitans maritimus</name>
    <dbReference type="NCBI Taxonomy" id="1246530"/>
    <lineage>
        <taxon>Bacteria</taxon>
        <taxon>Bacillati</taxon>
        <taxon>Bacillota</taxon>
        <taxon>Clostridia</taxon>
        <taxon>Neomoorellales</taxon>
        <taxon>Calderihabitantaceae</taxon>
        <taxon>Calderihabitans</taxon>
    </lineage>
</organism>
<evidence type="ECO:0000256" key="9">
    <source>
        <dbReference type="ARBA" id="ARBA00047589"/>
    </source>
</evidence>
<comment type="catalytic activity">
    <reaction evidence="9 10">
        <text>propanoyl-CoA + phosphate = propanoyl phosphate + CoA</text>
        <dbReference type="Rhea" id="RHEA:28046"/>
        <dbReference type="ChEBI" id="CHEBI:43474"/>
        <dbReference type="ChEBI" id="CHEBI:57287"/>
        <dbReference type="ChEBI" id="CHEBI:57392"/>
        <dbReference type="ChEBI" id="CHEBI:58933"/>
        <dbReference type="EC" id="2.3.1.222"/>
    </reaction>
</comment>
<dbReference type="PANTHER" id="PTHR39453:SF1">
    <property type="entry name" value="PHOSPHATE PROPANOYLTRANSFERASE"/>
    <property type="match status" value="1"/>
</dbReference>
<dbReference type="Pfam" id="PF06130">
    <property type="entry name" value="PTAC"/>
    <property type="match status" value="1"/>
</dbReference>
<dbReference type="AlphaFoldDB" id="A0A1Z5HQR4"/>
<comment type="pathway">
    <text evidence="10">Polyol metabolism; 1,2-propanediol degradation.</text>
</comment>
<evidence type="ECO:0000256" key="8">
    <source>
        <dbReference type="ARBA" id="ARBA00023315"/>
    </source>
</evidence>
<dbReference type="GO" id="GO:0016747">
    <property type="term" value="F:acyltransferase activity, transferring groups other than amino-acyl groups"/>
    <property type="evidence" value="ECO:0007669"/>
    <property type="project" value="InterPro"/>
</dbReference>
<dbReference type="UniPathway" id="UPA00621"/>
<dbReference type="PIRSF" id="PIRSF010130">
    <property type="entry name" value="PduL"/>
    <property type="match status" value="1"/>
</dbReference>
<evidence type="ECO:0000256" key="5">
    <source>
        <dbReference type="ARBA" id="ARBA00022679"/>
    </source>
</evidence>
<protein>
    <recommendedName>
        <fullName evidence="4 10">Phosphate propanoyltransferase</fullName>
        <ecNumber evidence="3 10">2.3.1.222</ecNumber>
    </recommendedName>
</protein>
<name>A0A1Z5HQR4_9FIRM</name>
<keyword evidence="6" id="KW-0479">Metal-binding</keyword>
<gene>
    <name evidence="11" type="ORF">KKC1_10340</name>
</gene>
<dbReference type="GO" id="GO:0046872">
    <property type="term" value="F:metal ion binding"/>
    <property type="evidence" value="ECO:0007669"/>
    <property type="project" value="UniProtKB-KW"/>
</dbReference>
<comment type="cofactor">
    <cofactor evidence="1">
        <name>Zn(2+)</name>
        <dbReference type="ChEBI" id="CHEBI:29105"/>
    </cofactor>
</comment>
<evidence type="ECO:0000256" key="6">
    <source>
        <dbReference type="ARBA" id="ARBA00022723"/>
    </source>
</evidence>
<comment type="similarity">
    <text evidence="2 10">Belongs to the PduL family.</text>
</comment>
<reference evidence="12" key="1">
    <citation type="journal article" date="2017" name="Appl. Environ. Microbiol.">
        <title>Genomic analysis of Calderihabitans maritimus KKC1, a thermophilic hydrogenogenic carboxydotrophic bacterium isolated from marine sediment.</title>
        <authorList>
            <person name="Omae K."/>
            <person name="Yoneda Y."/>
            <person name="Fukuyama Y."/>
            <person name="Yoshida T."/>
            <person name="Sako Y."/>
        </authorList>
    </citation>
    <scope>NUCLEOTIDE SEQUENCE [LARGE SCALE GENOMIC DNA]</scope>
    <source>
        <strain evidence="12">KKC1</strain>
    </source>
</reference>
<keyword evidence="8 10" id="KW-0012">Acyltransferase</keyword>
<dbReference type="EMBL" id="BDGJ01000035">
    <property type="protein sequence ID" value="GAW91873.1"/>
    <property type="molecule type" value="Genomic_DNA"/>
</dbReference>
<dbReference type="PANTHER" id="PTHR39453">
    <property type="entry name" value="PHOSPHATE PROPANOYLTRANSFERASE"/>
    <property type="match status" value="1"/>
</dbReference>
<dbReference type="OrthoDB" id="9784365at2"/>
<dbReference type="Proteomes" id="UP000197032">
    <property type="component" value="Unassembled WGS sequence"/>
</dbReference>
<dbReference type="NCBIfam" id="NF011652">
    <property type="entry name" value="PRK15070.1"/>
    <property type="match status" value="1"/>
</dbReference>
<evidence type="ECO:0000313" key="12">
    <source>
        <dbReference type="Proteomes" id="UP000197032"/>
    </source>
</evidence>
<sequence>MKKGIMQVPAGVSNRHVHLSQEDLEKLFGAGYELTKLKDLSQQGEFAARETVSVIGPKGIIEGVRILGPVRKETQVEISRTDGFRLGIDAPVRQSGHLEGTPGCLLVGPKGVAVLEKGVIVAAIHIHMSPSDAQKANLKDGDKVTVFIGGQRPVTFHEVLVRVHPRFRLELHLDTDEANAAWLNNGDKVWMVKDQQSLSMVG</sequence>
<comment type="caution">
    <text evidence="11">The sequence shown here is derived from an EMBL/GenBank/DDBJ whole genome shotgun (WGS) entry which is preliminary data.</text>
</comment>
<evidence type="ECO:0000256" key="2">
    <source>
        <dbReference type="ARBA" id="ARBA00007342"/>
    </source>
</evidence>
<dbReference type="InterPro" id="IPR008300">
    <property type="entry name" value="PTAC"/>
</dbReference>
<evidence type="ECO:0000256" key="1">
    <source>
        <dbReference type="ARBA" id="ARBA00001947"/>
    </source>
</evidence>
<dbReference type="GO" id="GO:0051144">
    <property type="term" value="P:1,2-propanediol catabolic process"/>
    <property type="evidence" value="ECO:0007669"/>
    <property type="project" value="UniProtKB-UniPathway"/>
</dbReference>
<evidence type="ECO:0000256" key="10">
    <source>
        <dbReference type="PIRNR" id="PIRNR010130"/>
    </source>
</evidence>